<evidence type="ECO:0000313" key="3">
    <source>
        <dbReference type="Proteomes" id="UP000290204"/>
    </source>
</evidence>
<evidence type="ECO:0000313" key="2">
    <source>
        <dbReference type="EMBL" id="RXK60677.1"/>
    </source>
</evidence>
<keyword evidence="3" id="KW-1185">Reference proteome</keyword>
<keyword evidence="1" id="KW-1133">Transmembrane helix</keyword>
<name>A0A4Q1CJW8_9BACT</name>
<sequence length="71" mass="7329">MNKILKRAKRRTPKFFKQVRNIGVALAGVSAAILAAPVALPAVLIKVAGYLAVAGAVAGSVSQTAVTNERN</sequence>
<reference evidence="2 3" key="1">
    <citation type="submission" date="2019-01" db="EMBL/GenBank/DDBJ databases">
        <title>Lacibacter sp. strain TTM-7.</title>
        <authorList>
            <person name="Chen W.-M."/>
        </authorList>
    </citation>
    <scope>NUCLEOTIDE SEQUENCE [LARGE SCALE GENOMIC DNA]</scope>
    <source>
        <strain evidence="2 3">TTM-7</strain>
    </source>
</reference>
<protein>
    <submittedName>
        <fullName evidence="2">Uncharacterized protein</fullName>
    </submittedName>
</protein>
<dbReference type="Proteomes" id="UP000290204">
    <property type="component" value="Unassembled WGS sequence"/>
</dbReference>
<dbReference type="EMBL" id="SDHW01000002">
    <property type="protein sequence ID" value="RXK60677.1"/>
    <property type="molecule type" value="Genomic_DNA"/>
</dbReference>
<feature type="transmembrane region" description="Helical" evidence="1">
    <location>
        <begin position="21"/>
        <end position="41"/>
    </location>
</feature>
<comment type="caution">
    <text evidence="2">The sequence shown here is derived from an EMBL/GenBank/DDBJ whole genome shotgun (WGS) entry which is preliminary data.</text>
</comment>
<proteinExistence type="predicted"/>
<organism evidence="2 3">
    <name type="scientific">Lacibacter luteus</name>
    <dbReference type="NCBI Taxonomy" id="2508719"/>
    <lineage>
        <taxon>Bacteria</taxon>
        <taxon>Pseudomonadati</taxon>
        <taxon>Bacteroidota</taxon>
        <taxon>Chitinophagia</taxon>
        <taxon>Chitinophagales</taxon>
        <taxon>Chitinophagaceae</taxon>
        <taxon>Lacibacter</taxon>
    </lineage>
</organism>
<evidence type="ECO:0000256" key="1">
    <source>
        <dbReference type="SAM" id="Phobius"/>
    </source>
</evidence>
<keyword evidence="1" id="KW-0812">Transmembrane</keyword>
<gene>
    <name evidence="2" type="ORF">ESA94_09440</name>
</gene>
<feature type="transmembrane region" description="Helical" evidence="1">
    <location>
        <begin position="47"/>
        <end position="66"/>
    </location>
</feature>
<dbReference type="AlphaFoldDB" id="A0A4Q1CJW8"/>
<accession>A0A4Q1CJW8</accession>
<dbReference type="RefSeq" id="WP_129130638.1">
    <property type="nucleotide sequence ID" value="NZ_SDHW01000002.1"/>
</dbReference>
<keyword evidence="1" id="KW-0472">Membrane</keyword>